<proteinExistence type="predicted"/>
<dbReference type="AlphaFoldDB" id="A0A1B8TW44"/>
<protein>
    <recommendedName>
        <fullName evidence="2">Acyltransferase 3 domain-containing protein</fullName>
    </recommendedName>
</protein>
<feature type="transmembrane region" description="Helical" evidence="1">
    <location>
        <begin position="12"/>
        <end position="27"/>
    </location>
</feature>
<keyword evidence="1" id="KW-0812">Transmembrane</keyword>
<feature type="transmembrane region" description="Helical" evidence="1">
    <location>
        <begin position="220"/>
        <end position="238"/>
    </location>
</feature>
<feature type="domain" description="Acyltransferase 3" evidence="2">
    <location>
        <begin position="8"/>
        <end position="337"/>
    </location>
</feature>
<keyword evidence="1" id="KW-1133">Transmembrane helix</keyword>
<feature type="transmembrane region" description="Helical" evidence="1">
    <location>
        <begin position="285"/>
        <end position="303"/>
    </location>
</feature>
<keyword evidence="1" id="KW-0472">Membrane</keyword>
<dbReference type="GO" id="GO:0016747">
    <property type="term" value="F:acyltransferase activity, transferring groups other than amino-acyl groups"/>
    <property type="evidence" value="ECO:0007669"/>
    <property type="project" value="InterPro"/>
</dbReference>
<evidence type="ECO:0000259" key="2">
    <source>
        <dbReference type="Pfam" id="PF01757"/>
    </source>
</evidence>
<name>A0A1B8TW44_9FLAO</name>
<dbReference type="EMBL" id="LSFL01000035">
    <property type="protein sequence ID" value="OBY63867.1"/>
    <property type="molecule type" value="Genomic_DNA"/>
</dbReference>
<reference evidence="4" key="1">
    <citation type="submission" date="2016-02" db="EMBL/GenBank/DDBJ databases">
        <title>Paenibacillus sp. LPB0068, isolated from Crassostrea gigas.</title>
        <authorList>
            <person name="Shin S.-K."/>
            <person name="Yi H."/>
        </authorList>
    </citation>
    <scope>NUCLEOTIDE SEQUENCE [LARGE SCALE GENOMIC DNA]</scope>
    <source>
        <strain evidence="4">KCTC 23969</strain>
    </source>
</reference>
<feature type="transmembrane region" description="Helical" evidence="1">
    <location>
        <begin position="134"/>
        <end position="155"/>
    </location>
</feature>
<feature type="transmembrane region" description="Helical" evidence="1">
    <location>
        <begin position="79"/>
        <end position="96"/>
    </location>
</feature>
<dbReference type="Pfam" id="PF01757">
    <property type="entry name" value="Acyl_transf_3"/>
    <property type="match status" value="1"/>
</dbReference>
<dbReference type="STRING" id="996801.BW723_01850"/>
<feature type="transmembrane region" description="Helical" evidence="1">
    <location>
        <begin position="167"/>
        <end position="185"/>
    </location>
</feature>
<dbReference type="InterPro" id="IPR050879">
    <property type="entry name" value="Acyltransferase_3"/>
</dbReference>
<organism evidence="3 4">
    <name type="scientific">Polaribacter reichenbachii</name>
    <dbReference type="NCBI Taxonomy" id="996801"/>
    <lineage>
        <taxon>Bacteria</taxon>
        <taxon>Pseudomonadati</taxon>
        <taxon>Bacteroidota</taxon>
        <taxon>Flavobacteriia</taxon>
        <taxon>Flavobacteriales</taxon>
        <taxon>Flavobacteriaceae</taxon>
    </lineage>
</organism>
<feature type="transmembrane region" description="Helical" evidence="1">
    <location>
        <begin position="191"/>
        <end position="208"/>
    </location>
</feature>
<dbReference type="KEGG" id="prn:BW723_01850"/>
<dbReference type="RefSeq" id="WP_068363117.1">
    <property type="nucleotide sequence ID" value="NZ_CP019337.1"/>
</dbReference>
<evidence type="ECO:0000313" key="4">
    <source>
        <dbReference type="Proteomes" id="UP000092612"/>
    </source>
</evidence>
<comment type="caution">
    <text evidence="3">The sequence shown here is derived from an EMBL/GenBank/DDBJ whole genome shotgun (WGS) entry which is preliminary data.</text>
</comment>
<gene>
    <name evidence="3" type="ORF">LPB301_13850</name>
</gene>
<dbReference type="PANTHER" id="PTHR23028">
    <property type="entry name" value="ACETYLTRANSFERASE"/>
    <property type="match status" value="1"/>
</dbReference>
<sequence>MKNKKLEKLEAIRGFSAIYVVLFHMLPQKIDVFGINIGFLFRFGSEAVIMFFILSGFVIKYTWEKNPDKSFKTYFLKRFIRIYIPLLFIFLSAYLFKCYSEGTLVDPEFKTLLGNLLMLQDVISLKPNVISATYLGNGVLWSLSYEWWFYMLFFLLSDRVKPPKLNVYVNAITLIATISYLFYPFILNRVIMYFAIWWIGVRFADTYLKGEIYTFKSIKKYAYFLLLILCLLGLNLYINFKYTKIYDYPLVAFPFVELRHFMFAFIAMFAGVVWNKLNWFGFDKIFGIFKYLAPFSYVIYISHHYLVVEASYLNFIDNKIVEYSLYLLLMLLFSYIVEVVVYPKIKKRIMSYYTINS</sequence>
<dbReference type="OrthoDB" id="9796461at2"/>
<evidence type="ECO:0000256" key="1">
    <source>
        <dbReference type="SAM" id="Phobius"/>
    </source>
</evidence>
<dbReference type="Proteomes" id="UP000092612">
    <property type="component" value="Unassembled WGS sequence"/>
</dbReference>
<dbReference type="InterPro" id="IPR002656">
    <property type="entry name" value="Acyl_transf_3_dom"/>
</dbReference>
<feature type="transmembrane region" description="Helical" evidence="1">
    <location>
        <begin position="250"/>
        <end position="273"/>
    </location>
</feature>
<keyword evidence="4" id="KW-1185">Reference proteome</keyword>
<feature type="transmembrane region" description="Helical" evidence="1">
    <location>
        <begin position="39"/>
        <end position="59"/>
    </location>
</feature>
<evidence type="ECO:0000313" key="3">
    <source>
        <dbReference type="EMBL" id="OBY63867.1"/>
    </source>
</evidence>
<accession>A0A1B8TW44</accession>
<feature type="transmembrane region" description="Helical" evidence="1">
    <location>
        <begin position="323"/>
        <end position="342"/>
    </location>
</feature>